<keyword evidence="1" id="KW-1133">Transmembrane helix</keyword>
<sequence length="194" mass="22607">MKKVSILSLAITCLIVAFFSFMIGYFVIDVQKNEKPPNEIIGSEEKDNEIEINAKDDVYIGPNTDIEYITHYLKCNHYKSEVKNPDIKMINMDEEEFKNYIHSINQEWKVALFSHDRVVIKIEKEHLCPNHYIIGVKDEKIAIFKINKNGERKPYKIINVSITTLKKIDQEKLKKGIIVDSEDKITDVLENFIS</sequence>
<dbReference type="AlphaFoldDB" id="R1AVJ1"/>
<organism evidence="3 4">
    <name type="scientific">Caldisalinibacter kiritimatiensis</name>
    <dbReference type="NCBI Taxonomy" id="1304284"/>
    <lineage>
        <taxon>Bacteria</taxon>
        <taxon>Bacillati</taxon>
        <taxon>Bacillota</taxon>
        <taxon>Tissierellia</taxon>
        <taxon>Tissierellales</taxon>
        <taxon>Thermohalobacteraceae</taxon>
        <taxon>Caldisalinibacter</taxon>
    </lineage>
</organism>
<evidence type="ECO:0000313" key="3">
    <source>
        <dbReference type="EMBL" id="EOD00677.1"/>
    </source>
</evidence>
<dbReference type="Pfam" id="PF08955">
    <property type="entry name" value="BofC_C"/>
    <property type="match status" value="1"/>
</dbReference>
<dbReference type="OrthoDB" id="2082016at2"/>
<protein>
    <recommendedName>
        <fullName evidence="2">Bypass of forespore C C-terminal domain-containing protein</fullName>
    </recommendedName>
</protein>
<evidence type="ECO:0000313" key="4">
    <source>
        <dbReference type="Proteomes" id="UP000013378"/>
    </source>
</evidence>
<name>R1AVJ1_9FIRM</name>
<dbReference type="InterPro" id="IPR015050">
    <property type="entry name" value="BofC_C"/>
</dbReference>
<accession>R1AVJ1</accession>
<gene>
    <name evidence="3" type="ORF">L21TH_1278</name>
</gene>
<keyword evidence="1" id="KW-0472">Membrane</keyword>
<evidence type="ECO:0000259" key="2">
    <source>
        <dbReference type="Pfam" id="PF08955"/>
    </source>
</evidence>
<feature type="transmembrane region" description="Helical" evidence="1">
    <location>
        <begin position="6"/>
        <end position="28"/>
    </location>
</feature>
<keyword evidence="4" id="KW-1185">Reference proteome</keyword>
<proteinExistence type="predicted"/>
<evidence type="ECO:0000256" key="1">
    <source>
        <dbReference type="SAM" id="Phobius"/>
    </source>
</evidence>
<comment type="caution">
    <text evidence="3">The sequence shown here is derived from an EMBL/GenBank/DDBJ whole genome shotgun (WGS) entry which is preliminary data.</text>
</comment>
<keyword evidence="1" id="KW-0812">Transmembrane</keyword>
<dbReference type="Proteomes" id="UP000013378">
    <property type="component" value="Unassembled WGS sequence"/>
</dbReference>
<dbReference type="EMBL" id="ARZA01000130">
    <property type="protein sequence ID" value="EOD00677.1"/>
    <property type="molecule type" value="Genomic_DNA"/>
</dbReference>
<feature type="domain" description="Bypass of forespore C C-terminal" evidence="2">
    <location>
        <begin position="131"/>
        <end position="192"/>
    </location>
</feature>
<dbReference type="STRING" id="1304284.L21TH_1278"/>
<dbReference type="eggNOG" id="ENOG5032RHA">
    <property type="taxonomic scope" value="Bacteria"/>
</dbReference>
<dbReference type="RefSeq" id="WP_006312059.1">
    <property type="nucleotide sequence ID" value="NZ_ARZA01000130.1"/>
</dbReference>
<reference evidence="3 4" key="1">
    <citation type="journal article" date="2015" name="Geomicrobiol. J.">
        <title>Caldisalinibacter kiritimatiensis gen. nov., sp. nov., a moderately thermohalophilic thiosulfate-reducing bacterium from a hypersaline microbial mat.</title>
        <authorList>
            <person name="Ben Hania W."/>
            <person name="Joseph M."/>
            <person name="Fiebig A."/>
            <person name="Bunk B."/>
            <person name="Klenk H.-P."/>
            <person name="Fardeau M.-L."/>
            <person name="Spring S."/>
        </authorList>
    </citation>
    <scope>NUCLEOTIDE SEQUENCE [LARGE SCALE GENOMIC DNA]</scope>
    <source>
        <strain evidence="3 4">L21-TH-D2</strain>
    </source>
</reference>